<evidence type="ECO:0000256" key="5">
    <source>
        <dbReference type="ARBA" id="ARBA00022801"/>
    </source>
</evidence>
<feature type="domain" description="Alpha galactosidase C-terminal" evidence="10">
    <location>
        <begin position="343"/>
        <end position="395"/>
    </location>
</feature>
<dbReference type="Pfam" id="PF17801">
    <property type="entry name" value="Melibiase_C"/>
    <property type="match status" value="1"/>
</dbReference>
<comment type="similarity">
    <text evidence="2 8">Belongs to the glycosyl hydrolase 27 family.</text>
</comment>
<evidence type="ECO:0000256" key="1">
    <source>
        <dbReference type="ARBA" id="ARBA00001255"/>
    </source>
</evidence>
<evidence type="ECO:0000256" key="2">
    <source>
        <dbReference type="ARBA" id="ARBA00009743"/>
    </source>
</evidence>
<dbReference type="GO" id="GO:0009505">
    <property type="term" value="C:plant-type cell wall"/>
    <property type="evidence" value="ECO:0007669"/>
    <property type="project" value="TreeGrafter"/>
</dbReference>
<keyword evidence="9" id="KW-1133">Transmembrane helix</keyword>
<protein>
    <recommendedName>
        <fullName evidence="3 8">Alpha-galactosidase</fullName>
        <ecNumber evidence="3 8">3.2.1.22</ecNumber>
    </recommendedName>
    <alternativeName>
        <fullName evidence="8">Melibiase</fullName>
    </alternativeName>
</protein>
<dbReference type="PANTHER" id="PTHR11452:SF33">
    <property type="entry name" value="ALPHA-GALACTOSIDASE 2"/>
    <property type="match status" value="1"/>
</dbReference>
<dbReference type="InterPro" id="IPR000111">
    <property type="entry name" value="Glyco_hydro_27/36_CS"/>
</dbReference>
<evidence type="ECO:0000256" key="6">
    <source>
        <dbReference type="ARBA" id="ARBA00023157"/>
    </source>
</evidence>
<sequence>MKQTSERAASMAVSSSSGYAWGFSGLVYCMVISLLLANASGAHGGRRNMGSTESMRRNLLNNGLGRTPQMGWNSWNHFNCHIDEILIKATADAMVSSGLAAVGYEYVNLDDCWGELNRDSQGNLVPKASAFPSGIKALADYVHSKGLKLGIYSDAGTQTCSGTMPGSLGYEDQDAKTFAAWEVDYLKYDNCANTGTSPKERYPKMSKALLNSGRSIFFSLCEWGQEDPATWAPTIGNSWRTTGDIADEWDSMTSCADQNDKWASYAGPGGWNDPDMLEVGNGNMTTEEYRSHFSIWALAKAPLLIGCDIRSMDNVTFELLSNKEVIAVNQDTLGVQGKKVKKDGDLEVWAGPLTANRVAVVLWNRGSSQANVTAYWSDIGLKSSTIVEARDLWAEYNNLN</sequence>
<dbReference type="SUPFAM" id="SSF51011">
    <property type="entry name" value="Glycosyl hydrolase domain"/>
    <property type="match status" value="1"/>
</dbReference>
<dbReference type="CDD" id="cd14792">
    <property type="entry name" value="GH27"/>
    <property type="match status" value="1"/>
</dbReference>
<dbReference type="AlphaFoldDB" id="A0AAP0RCD5"/>
<reference evidence="11 12" key="1">
    <citation type="journal article" date="2024" name="Plant J.">
        <title>Genome sequences and population genomics reveal climatic adaptation and genomic divergence between two closely related sweetgum species.</title>
        <authorList>
            <person name="Xu W.Q."/>
            <person name="Ren C.Q."/>
            <person name="Zhang X.Y."/>
            <person name="Comes H.P."/>
            <person name="Liu X.H."/>
            <person name="Li Y.G."/>
            <person name="Kettle C.J."/>
            <person name="Jalonen R."/>
            <person name="Gaisberger H."/>
            <person name="Ma Y.Z."/>
            <person name="Qiu Y.X."/>
        </authorList>
    </citation>
    <scope>NUCLEOTIDE SEQUENCE [LARGE SCALE GENOMIC DNA]</scope>
    <source>
        <strain evidence="11">Hangzhou</strain>
    </source>
</reference>
<accession>A0AAP0RCD5</accession>
<feature type="transmembrane region" description="Helical" evidence="9">
    <location>
        <begin position="20"/>
        <end position="39"/>
    </location>
</feature>
<dbReference type="InterPro" id="IPR013785">
    <property type="entry name" value="Aldolase_TIM"/>
</dbReference>
<keyword evidence="9" id="KW-0812">Transmembrane</keyword>
<comment type="catalytic activity">
    <reaction evidence="1 8">
        <text>Hydrolysis of terminal, non-reducing alpha-D-galactose residues in alpha-D-galactosides, including galactose oligosaccharides, galactomannans and galactolipids.</text>
        <dbReference type="EC" id="3.2.1.22"/>
    </reaction>
</comment>
<keyword evidence="5 8" id="KW-0378">Hydrolase</keyword>
<dbReference type="EMBL" id="JBBPBK010000011">
    <property type="protein sequence ID" value="KAK9275130.1"/>
    <property type="molecule type" value="Genomic_DNA"/>
</dbReference>
<dbReference type="Proteomes" id="UP001415857">
    <property type="component" value="Unassembled WGS sequence"/>
</dbReference>
<dbReference type="Pfam" id="PF16499">
    <property type="entry name" value="Melibiase_2"/>
    <property type="match status" value="1"/>
</dbReference>
<evidence type="ECO:0000313" key="11">
    <source>
        <dbReference type="EMBL" id="KAK9275130.1"/>
    </source>
</evidence>
<comment type="caution">
    <text evidence="11">The sequence shown here is derived from an EMBL/GenBank/DDBJ whole genome shotgun (WGS) entry which is preliminary data.</text>
</comment>
<evidence type="ECO:0000259" key="10">
    <source>
        <dbReference type="Pfam" id="PF17801"/>
    </source>
</evidence>
<keyword evidence="6 8" id="KW-1015">Disulfide bond</keyword>
<gene>
    <name evidence="11" type="ORF">L1049_022389</name>
</gene>
<evidence type="ECO:0000256" key="8">
    <source>
        <dbReference type="RuleBase" id="RU361168"/>
    </source>
</evidence>
<dbReference type="FunFam" id="3.20.20.70:FF:000093">
    <property type="entry name" value="Alpha-galactosidase"/>
    <property type="match status" value="1"/>
</dbReference>
<evidence type="ECO:0000256" key="7">
    <source>
        <dbReference type="ARBA" id="ARBA00023295"/>
    </source>
</evidence>
<dbReference type="Gene3D" id="2.60.40.1180">
    <property type="entry name" value="Golgi alpha-mannosidase II"/>
    <property type="match status" value="1"/>
</dbReference>
<dbReference type="PANTHER" id="PTHR11452">
    <property type="entry name" value="ALPHA-GALACTOSIDASE/ALPHA-N-ACETYLGALACTOSAMINIDASE"/>
    <property type="match status" value="1"/>
</dbReference>
<dbReference type="GO" id="GO:0005975">
    <property type="term" value="P:carbohydrate metabolic process"/>
    <property type="evidence" value="ECO:0007669"/>
    <property type="project" value="InterPro"/>
</dbReference>
<dbReference type="InterPro" id="IPR017853">
    <property type="entry name" value="GH"/>
</dbReference>
<dbReference type="PROSITE" id="PS00512">
    <property type="entry name" value="ALPHA_GALACTOSIDASE"/>
    <property type="match status" value="1"/>
</dbReference>
<dbReference type="EC" id="3.2.1.22" evidence="3 8"/>
<evidence type="ECO:0000256" key="4">
    <source>
        <dbReference type="ARBA" id="ARBA00022729"/>
    </source>
</evidence>
<keyword evidence="7 8" id="KW-0326">Glycosidase</keyword>
<dbReference type="InterPro" id="IPR002241">
    <property type="entry name" value="Glyco_hydro_27"/>
</dbReference>
<dbReference type="SUPFAM" id="SSF51445">
    <property type="entry name" value="(Trans)glycosidases"/>
    <property type="match status" value="1"/>
</dbReference>
<evidence type="ECO:0000313" key="12">
    <source>
        <dbReference type="Proteomes" id="UP001415857"/>
    </source>
</evidence>
<evidence type="ECO:0000256" key="9">
    <source>
        <dbReference type="SAM" id="Phobius"/>
    </source>
</evidence>
<dbReference type="InterPro" id="IPR041233">
    <property type="entry name" value="Melibiase_C"/>
</dbReference>
<dbReference type="Gene3D" id="3.20.20.70">
    <property type="entry name" value="Aldolase class I"/>
    <property type="match status" value="1"/>
</dbReference>
<dbReference type="InterPro" id="IPR013780">
    <property type="entry name" value="Glyco_hydro_b"/>
</dbReference>
<dbReference type="PRINTS" id="PR00740">
    <property type="entry name" value="GLHYDRLASE27"/>
</dbReference>
<dbReference type="FunFam" id="2.60.40.1180:FF:000008">
    <property type="entry name" value="Alpha-galactosidase"/>
    <property type="match status" value="1"/>
</dbReference>
<organism evidence="11 12">
    <name type="scientific">Liquidambar formosana</name>
    <name type="common">Formosan gum</name>
    <dbReference type="NCBI Taxonomy" id="63359"/>
    <lineage>
        <taxon>Eukaryota</taxon>
        <taxon>Viridiplantae</taxon>
        <taxon>Streptophyta</taxon>
        <taxon>Embryophyta</taxon>
        <taxon>Tracheophyta</taxon>
        <taxon>Spermatophyta</taxon>
        <taxon>Magnoliopsida</taxon>
        <taxon>eudicotyledons</taxon>
        <taxon>Gunneridae</taxon>
        <taxon>Pentapetalae</taxon>
        <taxon>Saxifragales</taxon>
        <taxon>Altingiaceae</taxon>
        <taxon>Liquidambar</taxon>
    </lineage>
</organism>
<evidence type="ECO:0000256" key="3">
    <source>
        <dbReference type="ARBA" id="ARBA00012755"/>
    </source>
</evidence>
<keyword evidence="12" id="KW-1185">Reference proteome</keyword>
<dbReference type="GO" id="GO:0004557">
    <property type="term" value="F:alpha-galactosidase activity"/>
    <property type="evidence" value="ECO:0007669"/>
    <property type="project" value="UniProtKB-EC"/>
</dbReference>
<proteinExistence type="inferred from homology"/>
<keyword evidence="9" id="KW-0472">Membrane</keyword>
<keyword evidence="4" id="KW-0732">Signal</keyword>
<name>A0AAP0RCD5_LIQFO</name>